<dbReference type="InterPro" id="IPR036388">
    <property type="entry name" value="WH-like_DNA-bd_sf"/>
</dbReference>
<dbReference type="InterPro" id="IPR000943">
    <property type="entry name" value="RNA_pol_sigma70"/>
</dbReference>
<reference evidence="7" key="1">
    <citation type="journal article" date="2010" name="Stand. Genomic Sci.">
        <title>Complete genome sequence of 'Thermobaculum terrenum' type strain (YNP1).</title>
        <authorList>
            <person name="Kiss H."/>
            <person name="Cleland D."/>
            <person name="Lapidus A."/>
            <person name="Lucas S."/>
            <person name="Glavina Del Rio T."/>
            <person name="Nolan M."/>
            <person name="Tice H."/>
            <person name="Han C."/>
            <person name="Goodwin L."/>
            <person name="Pitluck S."/>
            <person name="Liolios K."/>
            <person name="Ivanova N."/>
            <person name="Mavromatis K."/>
            <person name="Ovchinnikova G."/>
            <person name="Pati A."/>
            <person name="Chen A."/>
            <person name="Palaniappan K."/>
            <person name="Land M."/>
            <person name="Hauser L."/>
            <person name="Chang Y."/>
            <person name="Jeffries C."/>
            <person name="Lu M."/>
            <person name="Brettin T."/>
            <person name="Detter J."/>
            <person name="Goker M."/>
            <person name="Tindall B."/>
            <person name="Beck B."/>
            <person name="McDermott T."/>
            <person name="Woyke T."/>
            <person name="Bristow J."/>
            <person name="Eisen J."/>
            <person name="Markowitz V."/>
            <person name="Hugenholtz P."/>
            <person name="Kyrpides N."/>
            <person name="Klenk H."/>
            <person name="Cheng J."/>
        </authorList>
    </citation>
    <scope>NUCLEOTIDE SEQUENCE [LARGE SCALE GENOMIC DNA]</scope>
    <source>
        <strain evidence="7">ATCC BAA-798 / YNP1</strain>
    </source>
</reference>
<dbReference type="Gene3D" id="1.10.10.10">
    <property type="entry name" value="Winged helix-like DNA-binding domain superfamily/Winged helix DNA-binding domain"/>
    <property type="match status" value="2"/>
</dbReference>
<protein>
    <submittedName>
        <fullName evidence="6">RNA polymerase, sigma 70 subunit, RpoD subfamily</fullName>
    </submittedName>
</protein>
<dbReference type="InterPro" id="IPR007627">
    <property type="entry name" value="RNA_pol_sigma70_r2"/>
</dbReference>
<dbReference type="STRING" id="525904.Tter_0114"/>
<keyword evidence="1" id="KW-0805">Transcription regulation</keyword>
<evidence type="ECO:0000313" key="7">
    <source>
        <dbReference type="Proteomes" id="UP000000323"/>
    </source>
</evidence>
<dbReference type="KEGG" id="ttr:Tter_0114"/>
<dbReference type="GO" id="GO:0003677">
    <property type="term" value="F:DNA binding"/>
    <property type="evidence" value="ECO:0007669"/>
    <property type="project" value="UniProtKB-KW"/>
</dbReference>
<dbReference type="SUPFAM" id="SSF88946">
    <property type="entry name" value="Sigma2 domain of RNA polymerase sigma factors"/>
    <property type="match status" value="1"/>
</dbReference>
<name>D1CDN0_THET1</name>
<dbReference type="InterPro" id="IPR013325">
    <property type="entry name" value="RNA_pol_sigma_r2"/>
</dbReference>
<sequence>MEELGKDFDILDNLDEIILDSELEDLEADLSPASLLEEEMDRELIGDSLGIYLREIGRAQLLTAEEEVALAQAIERGQEAEQRLQSDDISPEELDDLKKAVEEGKAARHKLIEHNLRLVVSIARRYVGHGMPLADLIEEGNLGLMRAAEKFDWRRGFRFSTYATWWIRQAVTRGLAEGGRTIRLPVHVGEALTKIGRETQRLSLELGREPTNQELAEATGLSPERIDEYKNASRLPLSLEAPLGEDGETNLGEVLEDTEAANPEHIADHTMLGEDIKRALERLNERQRAIIIMRYGLYGGQPMTLEAAGRKLGVTRERARQIEQEALNRLRQSDAKQFLASHVA</sequence>
<keyword evidence="2" id="KW-0731">Sigma factor</keyword>
<evidence type="ECO:0000256" key="3">
    <source>
        <dbReference type="ARBA" id="ARBA00023125"/>
    </source>
</evidence>
<dbReference type="PANTHER" id="PTHR30603">
    <property type="entry name" value="RNA POLYMERASE SIGMA FACTOR RPO"/>
    <property type="match status" value="1"/>
</dbReference>
<organism evidence="6 7">
    <name type="scientific">Thermobaculum terrenum (strain ATCC BAA-798 / CCMEE 7001 / YNP1)</name>
    <dbReference type="NCBI Taxonomy" id="525904"/>
    <lineage>
        <taxon>Bacteria</taxon>
        <taxon>Bacillati</taxon>
        <taxon>Chloroflexota</taxon>
        <taxon>Chloroflexia</taxon>
        <taxon>Candidatus Thermobaculales</taxon>
        <taxon>Candidatus Thermobaculaceae</taxon>
        <taxon>Thermobaculum</taxon>
    </lineage>
</organism>
<dbReference type="EMBL" id="CP001825">
    <property type="protein sequence ID" value="ACZ41036.1"/>
    <property type="molecule type" value="Genomic_DNA"/>
</dbReference>
<dbReference type="Proteomes" id="UP000000323">
    <property type="component" value="Chromosome 1"/>
</dbReference>
<gene>
    <name evidence="6" type="ordered locus">Tter_0114</name>
</gene>
<dbReference type="GO" id="GO:0006352">
    <property type="term" value="P:DNA-templated transcription initiation"/>
    <property type="evidence" value="ECO:0007669"/>
    <property type="project" value="InterPro"/>
</dbReference>
<dbReference type="HOGENOM" id="CLU_014793_3_5_0"/>
<dbReference type="InterPro" id="IPR007624">
    <property type="entry name" value="RNA_pol_sigma70_r3"/>
</dbReference>
<dbReference type="InterPro" id="IPR013324">
    <property type="entry name" value="RNA_pol_sigma_r3/r4-like"/>
</dbReference>
<dbReference type="PROSITE" id="PS00715">
    <property type="entry name" value="SIGMA70_1"/>
    <property type="match status" value="1"/>
</dbReference>
<evidence type="ECO:0000313" key="6">
    <source>
        <dbReference type="EMBL" id="ACZ41036.1"/>
    </source>
</evidence>
<dbReference type="Pfam" id="PF00140">
    <property type="entry name" value="Sigma70_r1_2"/>
    <property type="match status" value="1"/>
</dbReference>
<dbReference type="Pfam" id="PF04542">
    <property type="entry name" value="Sigma70_r2"/>
    <property type="match status" value="1"/>
</dbReference>
<dbReference type="PRINTS" id="PR00046">
    <property type="entry name" value="SIGMA70FCT"/>
</dbReference>
<dbReference type="Pfam" id="PF04545">
    <property type="entry name" value="Sigma70_r4"/>
    <property type="match status" value="1"/>
</dbReference>
<dbReference type="Gene3D" id="1.10.601.10">
    <property type="entry name" value="RNA Polymerase Primary Sigma Factor"/>
    <property type="match status" value="2"/>
</dbReference>
<keyword evidence="4" id="KW-0804">Transcription</keyword>
<evidence type="ECO:0000256" key="4">
    <source>
        <dbReference type="ARBA" id="ARBA00023163"/>
    </source>
</evidence>
<evidence type="ECO:0000256" key="1">
    <source>
        <dbReference type="ARBA" id="ARBA00023015"/>
    </source>
</evidence>
<keyword evidence="7" id="KW-1185">Reference proteome</keyword>
<dbReference type="Pfam" id="PF04539">
    <property type="entry name" value="Sigma70_r3"/>
    <property type="match status" value="1"/>
</dbReference>
<dbReference type="CDD" id="cd06171">
    <property type="entry name" value="Sigma70_r4"/>
    <property type="match status" value="1"/>
</dbReference>
<dbReference type="eggNOG" id="COG0568">
    <property type="taxonomic scope" value="Bacteria"/>
</dbReference>
<keyword evidence="3" id="KW-0238">DNA-binding</keyword>
<dbReference type="InterPro" id="IPR014284">
    <property type="entry name" value="RNA_pol_sigma-70_dom"/>
</dbReference>
<dbReference type="FunFam" id="1.10.601.10:FF:000001">
    <property type="entry name" value="RNA polymerase sigma factor SigA"/>
    <property type="match status" value="1"/>
</dbReference>
<dbReference type="GO" id="GO:0016987">
    <property type="term" value="F:sigma factor activity"/>
    <property type="evidence" value="ECO:0007669"/>
    <property type="project" value="UniProtKB-KW"/>
</dbReference>
<dbReference type="PANTHER" id="PTHR30603:SF67">
    <property type="entry name" value="RNA POLYMERASE SIGMA FACTOR RPOS"/>
    <property type="match status" value="1"/>
</dbReference>
<feature type="domain" description="RNA polymerase sigma-70" evidence="5">
    <location>
        <begin position="135"/>
        <end position="148"/>
    </location>
</feature>
<dbReference type="NCBIfam" id="TIGR02937">
    <property type="entry name" value="sigma70-ECF"/>
    <property type="match status" value="1"/>
</dbReference>
<dbReference type="InterPro" id="IPR007630">
    <property type="entry name" value="RNA_pol_sigma70_r4"/>
</dbReference>
<evidence type="ECO:0000256" key="2">
    <source>
        <dbReference type="ARBA" id="ARBA00023082"/>
    </source>
</evidence>
<dbReference type="InterPro" id="IPR009042">
    <property type="entry name" value="RNA_pol_sigma70_r1_2"/>
</dbReference>
<dbReference type="InterPro" id="IPR050239">
    <property type="entry name" value="Sigma-70_RNA_pol_init_factors"/>
</dbReference>
<evidence type="ECO:0000259" key="5">
    <source>
        <dbReference type="PROSITE" id="PS00715"/>
    </source>
</evidence>
<accession>D1CDN0</accession>
<dbReference type="SUPFAM" id="SSF88659">
    <property type="entry name" value="Sigma3 and sigma4 domains of RNA polymerase sigma factors"/>
    <property type="match status" value="2"/>
</dbReference>
<proteinExistence type="predicted"/>
<dbReference type="AlphaFoldDB" id="D1CDN0"/>